<gene>
    <name evidence="1" type="ORF">GSOID_T00023578001</name>
</gene>
<accession>E4Z1C2</accession>
<name>E4Z1C2_OIKDI</name>
<dbReference type="EMBL" id="FN656470">
    <property type="protein sequence ID" value="CBY41500.1"/>
    <property type="molecule type" value="Genomic_DNA"/>
</dbReference>
<sequence length="28" mass="3086">MHPTNASTLIRTSHFTSCCQMSVFNLSA</sequence>
<dbReference type="Proteomes" id="UP000011014">
    <property type="component" value="Unassembled WGS sequence"/>
</dbReference>
<organism evidence="1">
    <name type="scientific">Oikopleura dioica</name>
    <name type="common">Tunicate</name>
    <dbReference type="NCBI Taxonomy" id="34765"/>
    <lineage>
        <taxon>Eukaryota</taxon>
        <taxon>Metazoa</taxon>
        <taxon>Chordata</taxon>
        <taxon>Tunicata</taxon>
        <taxon>Appendicularia</taxon>
        <taxon>Copelata</taxon>
        <taxon>Oikopleuridae</taxon>
        <taxon>Oikopleura</taxon>
    </lineage>
</organism>
<protein>
    <submittedName>
        <fullName evidence="1">Uncharacterized protein</fullName>
    </submittedName>
</protein>
<reference evidence="1" key="1">
    <citation type="journal article" date="2010" name="Science">
        <title>Plasticity of animal genome architecture unmasked by rapid evolution of a pelagic tunicate.</title>
        <authorList>
            <person name="Denoeud F."/>
            <person name="Henriet S."/>
            <person name="Mungpakdee S."/>
            <person name="Aury J.M."/>
            <person name="Da Silva C."/>
            <person name="Brinkmann H."/>
            <person name="Mikhaleva J."/>
            <person name="Olsen L.C."/>
            <person name="Jubin C."/>
            <person name="Canestro C."/>
            <person name="Bouquet J.M."/>
            <person name="Danks G."/>
            <person name="Poulain J."/>
            <person name="Campsteijn C."/>
            <person name="Adamski M."/>
            <person name="Cross I."/>
            <person name="Yadetie F."/>
            <person name="Muffato M."/>
            <person name="Louis A."/>
            <person name="Butcher S."/>
            <person name="Tsagkogeorga G."/>
            <person name="Konrad A."/>
            <person name="Singh S."/>
            <person name="Jensen M.F."/>
            <person name="Cong E.H."/>
            <person name="Eikeseth-Otteraa H."/>
            <person name="Noel B."/>
            <person name="Anthouard V."/>
            <person name="Porcel B.M."/>
            <person name="Kachouri-Lafond R."/>
            <person name="Nishino A."/>
            <person name="Ugolini M."/>
            <person name="Chourrout P."/>
            <person name="Nishida H."/>
            <person name="Aasland R."/>
            <person name="Huzurbazar S."/>
            <person name="Westhof E."/>
            <person name="Delsuc F."/>
            <person name="Lehrach H."/>
            <person name="Reinhardt R."/>
            <person name="Weissenbach J."/>
            <person name="Roy S.W."/>
            <person name="Artiguenave F."/>
            <person name="Postlethwait J.H."/>
            <person name="Manak J.R."/>
            <person name="Thompson E.M."/>
            <person name="Jaillon O."/>
            <person name="Du Pasquier L."/>
            <person name="Boudinot P."/>
            <person name="Liberles D.A."/>
            <person name="Volff J.N."/>
            <person name="Philippe H."/>
            <person name="Lenhard B."/>
            <person name="Roest Crollius H."/>
            <person name="Wincker P."/>
            <person name="Chourrout D."/>
        </authorList>
    </citation>
    <scope>NUCLEOTIDE SEQUENCE [LARGE SCALE GENOMIC DNA]</scope>
</reference>
<proteinExistence type="predicted"/>
<dbReference type="AlphaFoldDB" id="E4Z1C2"/>
<evidence type="ECO:0000313" key="1">
    <source>
        <dbReference type="EMBL" id="CBY41500.1"/>
    </source>
</evidence>